<evidence type="ECO:0000256" key="3">
    <source>
        <dbReference type="ARBA" id="ARBA00022679"/>
    </source>
</evidence>
<evidence type="ECO:0000313" key="9">
    <source>
        <dbReference type="Proteomes" id="UP001642482"/>
    </source>
</evidence>
<dbReference type="Pfam" id="PF08543">
    <property type="entry name" value="Phos_pyr_kin"/>
    <property type="match status" value="1"/>
</dbReference>
<dbReference type="EMBL" id="CAWUHD010000035">
    <property type="protein sequence ID" value="CAK7220263.1"/>
    <property type="molecule type" value="Genomic_DNA"/>
</dbReference>
<dbReference type="PANTHER" id="PTHR10534">
    <property type="entry name" value="PYRIDOXAL KINASE"/>
    <property type="match status" value="1"/>
</dbReference>
<dbReference type="InterPro" id="IPR029056">
    <property type="entry name" value="Ribokinase-like"/>
</dbReference>
<dbReference type="GO" id="GO:0008478">
    <property type="term" value="F:pyridoxal kinase activity"/>
    <property type="evidence" value="ECO:0007669"/>
    <property type="project" value="UniProtKB-EC"/>
</dbReference>
<keyword evidence="3 8" id="KW-0808">Transferase</keyword>
<gene>
    <name evidence="8" type="primary">BUD16</name>
    <name evidence="8" type="ORF">SEUCBS140593_004174</name>
</gene>
<evidence type="ECO:0000256" key="1">
    <source>
        <dbReference type="ARBA" id="ARBA00008805"/>
    </source>
</evidence>
<reference evidence="8 9" key="1">
    <citation type="submission" date="2024-01" db="EMBL/GenBank/DDBJ databases">
        <authorList>
            <person name="Allen C."/>
            <person name="Tagirdzhanova G."/>
        </authorList>
    </citation>
    <scope>NUCLEOTIDE SEQUENCE [LARGE SCALE GENOMIC DNA]</scope>
</reference>
<dbReference type="InterPro" id="IPR004625">
    <property type="entry name" value="PyrdxlKinase"/>
</dbReference>
<keyword evidence="9" id="KW-1185">Reference proteome</keyword>
<dbReference type="SUPFAM" id="SSF53613">
    <property type="entry name" value="Ribokinase-like"/>
    <property type="match status" value="1"/>
</dbReference>
<evidence type="ECO:0000256" key="5">
    <source>
        <dbReference type="ARBA" id="ARBA00022777"/>
    </source>
</evidence>
<dbReference type="InterPro" id="IPR013749">
    <property type="entry name" value="PM/HMP-P_kinase-1"/>
</dbReference>
<evidence type="ECO:0000256" key="6">
    <source>
        <dbReference type="ARBA" id="ARBA00022840"/>
    </source>
</evidence>
<evidence type="ECO:0000259" key="7">
    <source>
        <dbReference type="Pfam" id="PF08543"/>
    </source>
</evidence>
<name>A0ABP0BKU2_9PEZI</name>
<dbReference type="EC" id="2.7.1.35" evidence="2"/>
<evidence type="ECO:0000256" key="2">
    <source>
        <dbReference type="ARBA" id="ARBA00012104"/>
    </source>
</evidence>
<dbReference type="Gene3D" id="3.40.1190.20">
    <property type="match status" value="1"/>
</dbReference>
<keyword evidence="4" id="KW-0547">Nucleotide-binding</keyword>
<keyword evidence="6" id="KW-0067">ATP-binding</keyword>
<evidence type="ECO:0000256" key="4">
    <source>
        <dbReference type="ARBA" id="ARBA00022741"/>
    </source>
</evidence>
<feature type="domain" description="Pyridoxamine kinase/Phosphomethylpyrimidine kinase" evidence="7">
    <location>
        <begin position="117"/>
        <end position="199"/>
    </location>
</feature>
<comment type="caution">
    <text evidence="8">The sequence shown here is derived from an EMBL/GenBank/DDBJ whole genome shotgun (WGS) entry which is preliminary data.</text>
</comment>
<sequence length="357" mass="39238">MSTEPPVPETRVLAIASHVVSGHVGNKIAVFAMQSLGCDVAALNTVQFSNHTGYRQWKGSRTSAEEIWSLYEGLKQSYLDNFDMMLSGYVPGAASVETVGRIAEELRSRTASNPGDFFWVLDPVMGDNGKLYVADDVAPAYQKLLSHADVILPNQFEAELLSGVKITNMETLEEAIQVLHERFQVPHVVITSVSLSHSDHPPASLSVIGSSRTSTGKARTFKIVFPAIDCYFSGTGDMFGALMVVRMREAVANAPDAEQLLLRRAWLSDDNVEAVDLPLARAAEKVLASMHEVLTKTCQGMEIEMLKAEETLDRRGVSPEEREKGLHLLKSRAAELRLPRNVQSLRSPTIAFRAVKM</sequence>
<proteinExistence type="inferred from homology"/>
<protein>
    <recommendedName>
        <fullName evidence="2">pyridoxal kinase</fullName>
        <ecNumber evidence="2">2.7.1.35</ecNumber>
    </recommendedName>
</protein>
<dbReference type="PANTHER" id="PTHR10534:SF2">
    <property type="entry name" value="PYRIDOXAL KINASE"/>
    <property type="match status" value="1"/>
</dbReference>
<comment type="similarity">
    <text evidence="1">Belongs to the pyridoxine kinase family.</text>
</comment>
<dbReference type="CDD" id="cd01173">
    <property type="entry name" value="pyridoxal_pyridoxamine_kinase"/>
    <property type="match status" value="1"/>
</dbReference>
<organism evidence="8 9">
    <name type="scientific">Sporothrix eucalyptigena</name>
    <dbReference type="NCBI Taxonomy" id="1812306"/>
    <lineage>
        <taxon>Eukaryota</taxon>
        <taxon>Fungi</taxon>
        <taxon>Dikarya</taxon>
        <taxon>Ascomycota</taxon>
        <taxon>Pezizomycotina</taxon>
        <taxon>Sordariomycetes</taxon>
        <taxon>Sordariomycetidae</taxon>
        <taxon>Ophiostomatales</taxon>
        <taxon>Ophiostomataceae</taxon>
        <taxon>Sporothrix</taxon>
    </lineage>
</organism>
<dbReference type="Proteomes" id="UP001642482">
    <property type="component" value="Unassembled WGS sequence"/>
</dbReference>
<dbReference type="NCBIfam" id="TIGR00687">
    <property type="entry name" value="pyridox_kin"/>
    <property type="match status" value="1"/>
</dbReference>
<accession>A0ABP0BKU2</accession>
<evidence type="ECO:0000313" key="8">
    <source>
        <dbReference type="EMBL" id="CAK7220263.1"/>
    </source>
</evidence>
<keyword evidence="5 8" id="KW-0418">Kinase</keyword>